<gene>
    <name evidence="4" type="ORF">RHOBADRAFT_53187</name>
</gene>
<dbReference type="STRING" id="578459.A0A194S3K4"/>
<dbReference type="RefSeq" id="XP_018271221.1">
    <property type="nucleotide sequence ID" value="XM_018416712.1"/>
</dbReference>
<dbReference type="Pfam" id="PF13409">
    <property type="entry name" value="GST_N_2"/>
    <property type="match status" value="1"/>
</dbReference>
<reference evidence="4 5" key="1">
    <citation type="journal article" date="2015" name="Front. Microbiol.">
        <title>Genome sequence of the plant growth promoting endophytic yeast Rhodotorula graminis WP1.</title>
        <authorList>
            <person name="Firrincieli A."/>
            <person name="Otillar R."/>
            <person name="Salamov A."/>
            <person name="Schmutz J."/>
            <person name="Khan Z."/>
            <person name="Redman R.S."/>
            <person name="Fleck N.D."/>
            <person name="Lindquist E."/>
            <person name="Grigoriev I.V."/>
            <person name="Doty S.L."/>
        </authorList>
    </citation>
    <scope>NUCLEOTIDE SEQUENCE [LARGE SCALE GENOMIC DNA]</scope>
    <source>
        <strain evidence="4 5">WP1</strain>
    </source>
</reference>
<name>A0A194S3K4_RHOGW</name>
<evidence type="ECO:0008006" key="6">
    <source>
        <dbReference type="Google" id="ProtNLM"/>
    </source>
</evidence>
<dbReference type="OMA" id="AEKFTIY"/>
<evidence type="ECO:0000313" key="4">
    <source>
        <dbReference type="EMBL" id="KPV75172.1"/>
    </source>
</evidence>
<dbReference type="Gene3D" id="3.40.30.10">
    <property type="entry name" value="Glutaredoxin"/>
    <property type="match status" value="1"/>
</dbReference>
<dbReference type="Proteomes" id="UP000053890">
    <property type="component" value="Unassembled WGS sequence"/>
</dbReference>
<dbReference type="Pfam" id="PF00043">
    <property type="entry name" value="GST_C"/>
    <property type="match status" value="1"/>
</dbReference>
<dbReference type="OrthoDB" id="412788at2759"/>
<evidence type="ECO:0000259" key="2">
    <source>
        <dbReference type="PROSITE" id="PS50404"/>
    </source>
</evidence>
<evidence type="ECO:0000313" key="5">
    <source>
        <dbReference type="Proteomes" id="UP000053890"/>
    </source>
</evidence>
<dbReference type="SUPFAM" id="SSF47616">
    <property type="entry name" value="GST C-terminal domain-like"/>
    <property type="match status" value="1"/>
</dbReference>
<dbReference type="InterPro" id="IPR010987">
    <property type="entry name" value="Glutathione-S-Trfase_C-like"/>
</dbReference>
<keyword evidence="5" id="KW-1185">Reference proteome</keyword>
<dbReference type="GeneID" id="28977160"/>
<dbReference type="PROSITE" id="PS50405">
    <property type="entry name" value="GST_CTER"/>
    <property type="match status" value="1"/>
</dbReference>
<dbReference type="InterPro" id="IPR004045">
    <property type="entry name" value="Glutathione_S-Trfase_N"/>
</dbReference>
<dbReference type="PANTHER" id="PTHR44051">
    <property type="entry name" value="GLUTATHIONE S-TRANSFERASE-RELATED"/>
    <property type="match status" value="1"/>
</dbReference>
<dbReference type="InterPro" id="IPR036249">
    <property type="entry name" value="Thioredoxin-like_sf"/>
</dbReference>
<comment type="similarity">
    <text evidence="1">Belongs to the GST superfamily.</text>
</comment>
<dbReference type="PROSITE" id="PS50404">
    <property type="entry name" value="GST_NTER"/>
    <property type="match status" value="1"/>
</dbReference>
<dbReference type="PANTHER" id="PTHR44051:SF8">
    <property type="entry name" value="GLUTATHIONE S-TRANSFERASE GSTA"/>
    <property type="match status" value="1"/>
</dbReference>
<feature type="domain" description="GST C-terminal" evidence="3">
    <location>
        <begin position="169"/>
        <end position="310"/>
    </location>
</feature>
<evidence type="ECO:0000259" key="3">
    <source>
        <dbReference type="PROSITE" id="PS50405"/>
    </source>
</evidence>
<dbReference type="SUPFAM" id="SSF52833">
    <property type="entry name" value="Thioredoxin-like"/>
    <property type="match status" value="1"/>
</dbReference>
<proteinExistence type="inferred from homology"/>
<dbReference type="AlphaFoldDB" id="A0A194S3K4"/>
<evidence type="ECO:0000256" key="1">
    <source>
        <dbReference type="ARBA" id="ARBA00007409"/>
    </source>
</evidence>
<dbReference type="Gene3D" id="1.20.1050.10">
    <property type="match status" value="1"/>
</dbReference>
<sequence length="310" mass="33701">MASETTPKAVLYWFPGSVWASVPRLVATEKGFTDNELERRIVDLGKGENFSPAYLKIHPQGHVPALVVPYEHTLDDGVRTKFKAITTTANVCDFLDRSTNSSSFAAPSLSPATIESSSTSKDLIEHIHQDSIDPNTLLLVWRTEAERKVKASGLPGAFLKGRQEALERYAKEVGNSDPKLKAFYDKKIQENGGLLALLEGKGDASGIEAKAKDLWTNVGKTVELLETKLQPGAAYLLGDQISLADLHCGAWLARVLACAGATSIADVEANLKTFEKNLDGVKVGPKFAAWAQALFERESFKEAYGEDGLH</sequence>
<feature type="domain" description="GST N-terminal" evidence="2">
    <location>
        <begin position="7"/>
        <end position="103"/>
    </location>
</feature>
<dbReference type="EMBL" id="KQ474078">
    <property type="protein sequence ID" value="KPV75172.1"/>
    <property type="molecule type" value="Genomic_DNA"/>
</dbReference>
<accession>A0A194S3K4</accession>
<dbReference type="InterPro" id="IPR004046">
    <property type="entry name" value="GST_C"/>
</dbReference>
<dbReference type="InterPro" id="IPR036282">
    <property type="entry name" value="Glutathione-S-Trfase_C_sf"/>
</dbReference>
<protein>
    <recommendedName>
        <fullName evidence="6">GST N-terminal domain-containing protein</fullName>
    </recommendedName>
</protein>
<dbReference type="CDD" id="cd00299">
    <property type="entry name" value="GST_C_family"/>
    <property type="match status" value="1"/>
</dbReference>
<organism evidence="4 5">
    <name type="scientific">Rhodotorula graminis (strain WP1)</name>
    <dbReference type="NCBI Taxonomy" id="578459"/>
    <lineage>
        <taxon>Eukaryota</taxon>
        <taxon>Fungi</taxon>
        <taxon>Dikarya</taxon>
        <taxon>Basidiomycota</taxon>
        <taxon>Pucciniomycotina</taxon>
        <taxon>Microbotryomycetes</taxon>
        <taxon>Sporidiobolales</taxon>
        <taxon>Sporidiobolaceae</taxon>
        <taxon>Rhodotorula</taxon>
    </lineage>
</organism>